<keyword evidence="2" id="KW-1185">Reference proteome</keyword>
<dbReference type="OrthoDB" id="9781752at2"/>
<proteinExistence type="predicted"/>
<dbReference type="AlphaFoldDB" id="A0A3Q9HUB1"/>
<gene>
    <name evidence="1" type="ORF">BBF96_14845</name>
</gene>
<evidence type="ECO:0000313" key="1">
    <source>
        <dbReference type="EMBL" id="AZR74552.1"/>
    </source>
</evidence>
<sequence>MSYFASTFSFNGIFYSVPIWDTDYHIIIIRGTPRSAVSIFLLDLLKDLKMHDIPVRAYLSCIYPDTPDILIIPSLKRVILNANNLTTLSNKLKKKSKIRELNLNRFCNNKLLENYQKTIEKLKEKIYFHQQQGFQYLKQLKTQHIQTGQVTKEMLLLFQSIFPVTAENKGKPQKVLASSITSSGWISNIQYLTTSLKRRYILHGSPTFLKTFFQLAESRAYNLNMKCQLIINPLNPEQIDGILFPEEEQVILTQNKHHSILLLPHDISLYFNNENNSEVNNHFERNLNLAIKSFIKAHSYREELDEYYWYSLNLDQFLSERQRVMHQLLALCDGQELWEYFM</sequence>
<protein>
    <submittedName>
        <fullName evidence="1">Uncharacterized protein</fullName>
    </submittedName>
</protein>
<accession>A0A3Q9HUB1</accession>
<reference evidence="1 2" key="1">
    <citation type="submission" date="2016-07" db="EMBL/GenBank/DDBJ databases">
        <title>Genome and transcriptome analysis of iron-reducing fermentative bacteria Anoxybacter fermentans.</title>
        <authorList>
            <person name="Zeng X."/>
            <person name="Shao Z."/>
        </authorList>
    </citation>
    <scope>NUCLEOTIDE SEQUENCE [LARGE SCALE GENOMIC DNA]</scope>
    <source>
        <strain evidence="1 2">DY22613</strain>
    </source>
</reference>
<evidence type="ECO:0000313" key="2">
    <source>
        <dbReference type="Proteomes" id="UP000267250"/>
    </source>
</evidence>
<dbReference type="EMBL" id="CP016379">
    <property type="protein sequence ID" value="AZR74552.1"/>
    <property type="molecule type" value="Genomic_DNA"/>
</dbReference>
<organism evidence="1 2">
    <name type="scientific">Anoxybacter fermentans</name>
    <dbReference type="NCBI Taxonomy" id="1323375"/>
    <lineage>
        <taxon>Bacteria</taxon>
        <taxon>Bacillati</taxon>
        <taxon>Bacillota</taxon>
        <taxon>Clostridia</taxon>
        <taxon>Halanaerobiales</taxon>
        <taxon>Anoxybacter</taxon>
    </lineage>
</organism>
<name>A0A3Q9HUB1_9FIRM</name>
<dbReference type="RefSeq" id="WP_127017914.1">
    <property type="nucleotide sequence ID" value="NZ_CP016379.1"/>
</dbReference>
<dbReference type="KEGG" id="aft:BBF96_14845"/>
<dbReference type="Proteomes" id="UP000267250">
    <property type="component" value="Chromosome"/>
</dbReference>